<evidence type="ECO:0000256" key="1">
    <source>
        <dbReference type="SAM" id="Phobius"/>
    </source>
</evidence>
<evidence type="ECO:0000313" key="2">
    <source>
        <dbReference type="EMBL" id="KAG9351694.1"/>
    </source>
</evidence>
<name>A0A8T2PGS1_9TELE</name>
<dbReference type="AlphaFoldDB" id="A0A8T2PGS1"/>
<dbReference type="Proteomes" id="UP000824540">
    <property type="component" value="Unassembled WGS sequence"/>
</dbReference>
<protein>
    <submittedName>
        <fullName evidence="2">Uncharacterized protein</fullName>
    </submittedName>
</protein>
<keyword evidence="3" id="KW-1185">Reference proteome</keyword>
<evidence type="ECO:0000313" key="3">
    <source>
        <dbReference type="Proteomes" id="UP000824540"/>
    </source>
</evidence>
<keyword evidence="1" id="KW-0472">Membrane</keyword>
<sequence>IIASLPDEWQPNPKPYEWHWNILTTVAITEAVLLIVIVWILYEMMKSTPGVVREENKKLNKKLLLEEKQTRELKGKNKVLEFELNLNERERSYQETCIRAIQEQLQIISRKCQEREKTLLQIIKVPLYKKTLEEEEAEEMKGLKRRMKEKHQTNPFLVAIEEESLSSEEIIQMENICR</sequence>
<organism evidence="2 3">
    <name type="scientific">Albula glossodonta</name>
    <name type="common">roundjaw bonefish</name>
    <dbReference type="NCBI Taxonomy" id="121402"/>
    <lineage>
        <taxon>Eukaryota</taxon>
        <taxon>Metazoa</taxon>
        <taxon>Chordata</taxon>
        <taxon>Craniata</taxon>
        <taxon>Vertebrata</taxon>
        <taxon>Euteleostomi</taxon>
        <taxon>Actinopterygii</taxon>
        <taxon>Neopterygii</taxon>
        <taxon>Teleostei</taxon>
        <taxon>Albuliformes</taxon>
        <taxon>Albulidae</taxon>
        <taxon>Albula</taxon>
    </lineage>
</organism>
<gene>
    <name evidence="2" type="ORF">JZ751_022945</name>
</gene>
<feature type="transmembrane region" description="Helical" evidence="1">
    <location>
        <begin position="20"/>
        <end position="42"/>
    </location>
</feature>
<feature type="non-terminal residue" evidence="2">
    <location>
        <position position="1"/>
    </location>
</feature>
<dbReference type="EMBL" id="JAFBMS010000006">
    <property type="protein sequence ID" value="KAG9351694.1"/>
    <property type="molecule type" value="Genomic_DNA"/>
</dbReference>
<reference evidence="2" key="1">
    <citation type="thesis" date="2021" institute="BYU ScholarsArchive" country="Provo, UT, USA">
        <title>Applications of and Algorithms for Genome Assembly and Genomic Analyses with an Emphasis on Marine Teleosts.</title>
        <authorList>
            <person name="Pickett B.D."/>
        </authorList>
    </citation>
    <scope>NUCLEOTIDE SEQUENCE</scope>
    <source>
        <strain evidence="2">HI-2016</strain>
    </source>
</reference>
<accession>A0A8T2PGS1</accession>
<feature type="non-terminal residue" evidence="2">
    <location>
        <position position="178"/>
    </location>
</feature>
<proteinExistence type="predicted"/>
<keyword evidence="1" id="KW-0812">Transmembrane</keyword>
<comment type="caution">
    <text evidence="2">The sequence shown here is derived from an EMBL/GenBank/DDBJ whole genome shotgun (WGS) entry which is preliminary data.</text>
</comment>
<keyword evidence="1" id="KW-1133">Transmembrane helix</keyword>